<evidence type="ECO:0000256" key="4">
    <source>
        <dbReference type="ARBA" id="ARBA00022475"/>
    </source>
</evidence>
<feature type="transmembrane region" description="Helical" evidence="8">
    <location>
        <begin position="25"/>
        <end position="48"/>
    </location>
</feature>
<comment type="subcellular location">
    <subcellularLocation>
        <location evidence="1">Cell inner membrane</location>
        <topology evidence="1">Multi-pass membrane protein</topology>
    </subcellularLocation>
    <subcellularLocation>
        <location evidence="8">Cell membrane</location>
        <topology evidence="8">Multi-pass membrane protein</topology>
    </subcellularLocation>
</comment>
<keyword evidence="3 8" id="KW-0813">Transport</keyword>
<keyword evidence="7 8" id="KW-0472">Membrane</keyword>
<accession>A0ABU9SHH7</accession>
<evidence type="ECO:0000256" key="6">
    <source>
        <dbReference type="ARBA" id="ARBA00022989"/>
    </source>
</evidence>
<evidence type="ECO:0000256" key="2">
    <source>
        <dbReference type="ARBA" id="ARBA00010072"/>
    </source>
</evidence>
<feature type="domain" description="ABC transmembrane type-1" evidence="9">
    <location>
        <begin position="21"/>
        <end position="209"/>
    </location>
</feature>
<evidence type="ECO:0000256" key="8">
    <source>
        <dbReference type="RuleBase" id="RU363032"/>
    </source>
</evidence>
<evidence type="ECO:0000256" key="3">
    <source>
        <dbReference type="ARBA" id="ARBA00022448"/>
    </source>
</evidence>
<feature type="transmembrane region" description="Helical" evidence="8">
    <location>
        <begin position="143"/>
        <end position="170"/>
    </location>
</feature>
<proteinExistence type="inferred from homology"/>
<name>A0ABU9SHH7_9BURK</name>
<dbReference type="CDD" id="cd06261">
    <property type="entry name" value="TM_PBP2"/>
    <property type="match status" value="1"/>
</dbReference>
<keyword evidence="6 8" id="KW-1133">Transmembrane helix</keyword>
<dbReference type="Pfam" id="PF00528">
    <property type="entry name" value="BPD_transp_1"/>
    <property type="match status" value="1"/>
</dbReference>
<dbReference type="InterPro" id="IPR043429">
    <property type="entry name" value="ArtM/GltK/GlnP/TcyL/YhdX-like"/>
</dbReference>
<dbReference type="EMBL" id="JAYMRW010000011">
    <property type="protein sequence ID" value="MEM5450794.1"/>
    <property type="molecule type" value="Genomic_DNA"/>
</dbReference>
<reference evidence="10 11" key="1">
    <citation type="submission" date="2024-01" db="EMBL/GenBank/DDBJ databases">
        <title>The diversity of rhizobia nodulating Mimosa spp. in eleven states of Brazil covering several biomes is determined by host plant, location, and edaphic factors.</title>
        <authorList>
            <person name="Rouws L."/>
            <person name="Barauna A."/>
            <person name="Beukes C."/>
            <person name="De Faria S.M."/>
            <person name="Gross E."/>
            <person name="Dos Reis Junior F.B."/>
            <person name="Simon M."/>
            <person name="Maluk M."/>
            <person name="Odee D.W."/>
            <person name="Kenicer G."/>
            <person name="Young J.P.W."/>
            <person name="Reis V.M."/>
            <person name="Zilli J."/>
            <person name="James E.K."/>
        </authorList>
    </citation>
    <scope>NUCLEOTIDE SEQUENCE [LARGE SCALE GENOMIC DNA]</scope>
    <source>
        <strain evidence="10 11">JPY164</strain>
    </source>
</reference>
<dbReference type="PANTHER" id="PTHR30614:SF35">
    <property type="entry name" value="ABC TRANSPORTER PERMEASE PROTEIN"/>
    <property type="match status" value="1"/>
</dbReference>
<dbReference type="Proteomes" id="UP001390669">
    <property type="component" value="Unassembled WGS sequence"/>
</dbReference>
<evidence type="ECO:0000256" key="5">
    <source>
        <dbReference type="ARBA" id="ARBA00022692"/>
    </source>
</evidence>
<keyword evidence="11" id="KW-1185">Reference proteome</keyword>
<feature type="transmembrane region" description="Helical" evidence="8">
    <location>
        <begin position="190"/>
        <end position="209"/>
    </location>
</feature>
<evidence type="ECO:0000256" key="1">
    <source>
        <dbReference type="ARBA" id="ARBA00004429"/>
    </source>
</evidence>
<dbReference type="SUPFAM" id="SSF161098">
    <property type="entry name" value="MetI-like"/>
    <property type="match status" value="1"/>
</dbReference>
<evidence type="ECO:0000256" key="7">
    <source>
        <dbReference type="ARBA" id="ARBA00023136"/>
    </source>
</evidence>
<dbReference type="RefSeq" id="WP_406953302.1">
    <property type="nucleotide sequence ID" value="NZ_JAYMRW010000011.1"/>
</dbReference>
<dbReference type="NCBIfam" id="TIGR01726">
    <property type="entry name" value="HEQRo_perm_3TM"/>
    <property type="match status" value="1"/>
</dbReference>
<comment type="similarity">
    <text evidence="2">Belongs to the binding-protein-dependent transport system permease family. HisMQ subfamily.</text>
</comment>
<feature type="transmembrane region" description="Helical" evidence="8">
    <location>
        <begin position="69"/>
        <end position="87"/>
    </location>
</feature>
<keyword evidence="5 8" id="KW-0812">Transmembrane</keyword>
<evidence type="ECO:0000259" key="9">
    <source>
        <dbReference type="PROSITE" id="PS50928"/>
    </source>
</evidence>
<evidence type="ECO:0000313" key="10">
    <source>
        <dbReference type="EMBL" id="MEM5450794.1"/>
    </source>
</evidence>
<protein>
    <submittedName>
        <fullName evidence="10">Amino acid ABC transporter permease</fullName>
    </submittedName>
</protein>
<comment type="caution">
    <text evidence="10">The sequence shown here is derived from an EMBL/GenBank/DDBJ whole genome shotgun (WGS) entry which is preliminary data.</text>
</comment>
<evidence type="ECO:0000313" key="11">
    <source>
        <dbReference type="Proteomes" id="UP001390669"/>
    </source>
</evidence>
<organism evidence="10 11">
    <name type="scientific">Paraburkholderia guartelaensis</name>
    <dbReference type="NCBI Taxonomy" id="2546446"/>
    <lineage>
        <taxon>Bacteria</taxon>
        <taxon>Pseudomonadati</taxon>
        <taxon>Pseudomonadota</taxon>
        <taxon>Betaproteobacteria</taxon>
        <taxon>Burkholderiales</taxon>
        <taxon>Burkholderiaceae</taxon>
        <taxon>Paraburkholderia</taxon>
    </lineage>
</organism>
<dbReference type="InterPro" id="IPR010065">
    <property type="entry name" value="AA_ABC_transptr_permease_3TM"/>
</dbReference>
<gene>
    <name evidence="10" type="ORF">VSR33_25255</name>
</gene>
<dbReference type="Gene3D" id="1.10.3720.10">
    <property type="entry name" value="MetI-like"/>
    <property type="match status" value="1"/>
</dbReference>
<dbReference type="PANTHER" id="PTHR30614">
    <property type="entry name" value="MEMBRANE COMPONENT OF AMINO ACID ABC TRANSPORTER"/>
    <property type="match status" value="1"/>
</dbReference>
<sequence length="252" mass="26956">MTYTFDFSDFGLYAGILARGVEVTLGLTAVSTVLGGLLGIAGASLAVAGPRWVRALVASYVELIRNTPFLVQLFFVFFGLPGLGVQINEMQAAVLAMTVNLGAYATEIVRAGIDSVPRGQRQAAMALGLQGRQVFRHVVLPQALANVFPALLGQVLIVMLGSAVVSQISVPDLTYAANFIQSRNFRSFESYVIVTVIYLLLSIVLRLLINRLGKGLFAGRTARGAGASRTTLRAWFSGRVRMAASGLSKERS</sequence>
<dbReference type="InterPro" id="IPR035906">
    <property type="entry name" value="MetI-like_sf"/>
</dbReference>
<dbReference type="InterPro" id="IPR000515">
    <property type="entry name" value="MetI-like"/>
</dbReference>
<dbReference type="PROSITE" id="PS50928">
    <property type="entry name" value="ABC_TM1"/>
    <property type="match status" value="1"/>
</dbReference>
<keyword evidence="4" id="KW-1003">Cell membrane</keyword>